<dbReference type="RefSeq" id="WP_092128345.1">
    <property type="nucleotide sequence ID" value="NZ_FMYU01000005.1"/>
</dbReference>
<proteinExistence type="predicted"/>
<dbReference type="EMBL" id="FMYU01000005">
    <property type="protein sequence ID" value="SDC42640.1"/>
    <property type="molecule type" value="Genomic_DNA"/>
</dbReference>
<dbReference type="AlphaFoldDB" id="A0A1G6LHA6"/>
<reference evidence="2" key="1">
    <citation type="submission" date="2016-10" db="EMBL/GenBank/DDBJ databases">
        <authorList>
            <person name="Varghese N."/>
            <person name="Submissions S."/>
        </authorList>
    </citation>
    <scope>NUCLEOTIDE SEQUENCE [LARGE SCALE GENOMIC DNA]</scope>
    <source>
        <strain evidence="2">DSM 8415</strain>
    </source>
</reference>
<gene>
    <name evidence="1" type="ORF">SAMN05660835_00814</name>
</gene>
<protein>
    <submittedName>
        <fullName evidence="1">Uncharacterized protein</fullName>
    </submittedName>
</protein>
<accession>A0A1G6LHA6</accession>
<dbReference type="OrthoDB" id="9915658at2"/>
<dbReference type="Proteomes" id="UP000199411">
    <property type="component" value="Unassembled WGS sequence"/>
</dbReference>
<name>A0A1G6LHA6_9BACT</name>
<keyword evidence="2" id="KW-1185">Reference proteome</keyword>
<evidence type="ECO:0000313" key="2">
    <source>
        <dbReference type="Proteomes" id="UP000199411"/>
    </source>
</evidence>
<evidence type="ECO:0000313" key="1">
    <source>
        <dbReference type="EMBL" id="SDC42640.1"/>
    </source>
</evidence>
<sequence length="99" mass="11808">MQKLFNALKDNGTKIINLLNEKEYKGEELLSVLNERNKLFETIYKTKITNQYLDQIKELLEQNAQIEFLVEQKKKALLEDYIKFYQNSKNIMKYLKQGG</sequence>
<organism evidence="1 2">
    <name type="scientific">Desulfurella multipotens</name>
    <dbReference type="NCBI Taxonomy" id="79269"/>
    <lineage>
        <taxon>Bacteria</taxon>
        <taxon>Pseudomonadati</taxon>
        <taxon>Campylobacterota</taxon>
        <taxon>Desulfurellia</taxon>
        <taxon>Desulfurellales</taxon>
        <taxon>Desulfurellaceae</taxon>
        <taxon>Desulfurella</taxon>
    </lineage>
</organism>